<evidence type="ECO:0000256" key="7">
    <source>
        <dbReference type="ARBA" id="ARBA00022768"/>
    </source>
</evidence>
<keyword evidence="7" id="KW-0251">Elongation factor</keyword>
<reference evidence="14 15" key="1">
    <citation type="submission" date="2020-04" db="EMBL/GenBank/DDBJ databases">
        <title>Advantages and limits of metagenomic assembly and binning of a giant virus.</title>
        <authorList>
            <person name="Schulz F."/>
            <person name="Andreani J."/>
            <person name="Francis R."/>
            <person name="Boudjemaa H."/>
            <person name="Bou Khalil J.Y."/>
            <person name="Lee J."/>
            <person name="La Scola B."/>
            <person name="Woyke T."/>
        </authorList>
    </citation>
    <scope>NUCLEOTIDE SEQUENCE [LARGE SCALE GENOMIC DNA]</scope>
    <source>
        <strain evidence="14 15">FV1/VV64</strain>
    </source>
</reference>
<dbReference type="SUPFAM" id="SSF53335">
    <property type="entry name" value="S-adenosyl-L-methionine-dependent methyltransferases"/>
    <property type="match status" value="1"/>
</dbReference>
<dbReference type="Proteomes" id="UP001162001">
    <property type="component" value="Segment"/>
</dbReference>
<proteinExistence type="predicted"/>
<comment type="function">
    <text evidence="11">Displays methyltransferase, positive regulation of the poly(A) polymerase and transcription elongation activities. Involved in the modification of both mRNA ends and in intermediate and late gene positive transcription elongation. At the mRNAs 5' end, methylates the ribose 2' OH group of the first transcribed nucleotide, thereby producing a 2'-O-methylpurine cap. At the 3' end, functions as a processivity factor which stimulates the activity of the viral poly(A) polymerase OPG063 that creates mRNA's poly(A) tail. In the presence of OPG102, OPG063 does not dissociate from the RNA allowing tail elongation to around 250 adenylates.</text>
</comment>
<evidence type="ECO:0000256" key="5">
    <source>
        <dbReference type="ARBA" id="ARBA00022664"/>
    </source>
</evidence>
<keyword evidence="8" id="KW-0946">Virion</keyword>
<dbReference type="GO" id="GO:0004483">
    <property type="term" value="F:methyltransferase cap1 activity"/>
    <property type="evidence" value="ECO:0007669"/>
    <property type="project" value="UniProtKB-EC"/>
</dbReference>
<accession>A0A7D3UQ81</accession>
<name>A0A7D3UQ81_9VIRU</name>
<dbReference type="EMBL" id="MT418680">
    <property type="protein sequence ID" value="QKF93553.1"/>
    <property type="molecule type" value="Genomic_DNA"/>
</dbReference>
<evidence type="ECO:0000256" key="9">
    <source>
        <dbReference type="ARBA" id="ARBA00022917"/>
    </source>
</evidence>
<evidence type="ECO:0000256" key="6">
    <source>
        <dbReference type="ARBA" id="ARBA00022691"/>
    </source>
</evidence>
<keyword evidence="4" id="KW-0489">Methyltransferase</keyword>
<dbReference type="EC" id="2.1.1.57" evidence="2"/>
<gene>
    <name evidence="14" type="ORF">Fadolivirus_1_95</name>
</gene>
<evidence type="ECO:0000256" key="4">
    <source>
        <dbReference type="ARBA" id="ARBA00022603"/>
    </source>
</evidence>
<comment type="catalytic activity">
    <reaction evidence="13">
        <text>a 5'-end (N(7)-methyl 5'-triphosphoguanosine)-ribonucleoside in mRNA + S-adenosyl-L-methionine = a 5'-end (N(7)-methyl 5'-triphosphoguanosine)-(2'-O-methyl-ribonucleoside) in mRNA + S-adenosyl-L-homocysteine + H(+)</text>
        <dbReference type="Rhea" id="RHEA:67020"/>
        <dbReference type="Rhea" id="RHEA-COMP:17167"/>
        <dbReference type="Rhea" id="RHEA-COMP:17168"/>
        <dbReference type="ChEBI" id="CHEBI:15378"/>
        <dbReference type="ChEBI" id="CHEBI:57856"/>
        <dbReference type="ChEBI" id="CHEBI:59789"/>
        <dbReference type="ChEBI" id="CHEBI:156461"/>
        <dbReference type="ChEBI" id="CHEBI:167609"/>
        <dbReference type="EC" id="2.1.1.57"/>
    </reaction>
</comment>
<keyword evidence="10" id="KW-0506">mRNA capping</keyword>
<evidence type="ECO:0000256" key="2">
    <source>
        <dbReference type="ARBA" id="ARBA00011923"/>
    </source>
</evidence>
<dbReference type="PROSITE" id="PS51612">
    <property type="entry name" value="SAM_MT_2O_PK"/>
    <property type="match status" value="1"/>
</dbReference>
<evidence type="ECO:0000256" key="13">
    <source>
        <dbReference type="ARBA" id="ARBA00049042"/>
    </source>
</evidence>
<protein>
    <recommendedName>
        <fullName evidence="3">Cap-specific mRNA (nucleoside-2'-O-)-methyltransferase</fullName>
        <ecNumber evidence="2">2.1.1.57</ecNumber>
    </recommendedName>
</protein>
<keyword evidence="5" id="KW-0507">mRNA processing</keyword>
<organism evidence="14 15">
    <name type="scientific">Fadolivirus FV1/VV64</name>
    <dbReference type="NCBI Taxonomy" id="3070911"/>
    <lineage>
        <taxon>Viruses</taxon>
        <taxon>Varidnaviria</taxon>
        <taxon>Bamfordvirae</taxon>
        <taxon>Nucleocytoviricota</taxon>
        <taxon>Megaviricetes</taxon>
        <taxon>Imitervirales</taxon>
        <taxon>Mimiviridae</taxon>
        <taxon>Klosneuvirinae</taxon>
        <taxon>Fadolivirus</taxon>
        <taxon>Fadolivirus algeromassiliense</taxon>
    </lineage>
</organism>
<evidence type="ECO:0000256" key="12">
    <source>
        <dbReference type="ARBA" id="ARBA00046511"/>
    </source>
</evidence>
<dbReference type="InterPro" id="IPR000176">
    <property type="entry name" value="mRNA_MeTrfase-like"/>
</dbReference>
<evidence type="ECO:0000256" key="11">
    <source>
        <dbReference type="ARBA" id="ARBA00034661"/>
    </source>
</evidence>
<comment type="subcellular location">
    <subcellularLocation>
        <location evidence="1">Virion</location>
    </subcellularLocation>
</comment>
<dbReference type="Pfam" id="PF01358">
    <property type="entry name" value="PARP_regulatory"/>
    <property type="match status" value="1"/>
</dbReference>
<keyword evidence="9" id="KW-0648">Protein biosynthesis</keyword>
<evidence type="ECO:0000256" key="3">
    <source>
        <dbReference type="ARBA" id="ARBA00015701"/>
    </source>
</evidence>
<keyword evidence="4" id="KW-0808">Transferase</keyword>
<dbReference type="CDD" id="cd20760">
    <property type="entry name" value="capping_2-OMTase_Mimiviridae"/>
    <property type="match status" value="1"/>
</dbReference>
<dbReference type="GO" id="GO:0032259">
    <property type="term" value="P:methylation"/>
    <property type="evidence" value="ECO:0007669"/>
    <property type="project" value="UniProtKB-KW"/>
</dbReference>
<evidence type="ECO:0000256" key="10">
    <source>
        <dbReference type="ARBA" id="ARBA00023042"/>
    </source>
</evidence>
<dbReference type="Gene3D" id="3.40.50.150">
    <property type="entry name" value="Vaccinia Virus protein VP39"/>
    <property type="match status" value="1"/>
</dbReference>
<sequence>MFIYKYQQLSNRISYSEMTKTNCNISKKIHLGQLKLLISEIMFLSKIAKKGNKVLYIGAAEGFHITKLSDMFPDLSFDLWDPRKFDLELRSNIKLFNKFFTDNDALQYIKEKDNLLLITDIRNIEIGKIDNTTQKGNDKIDKFIIDDNNRQLNWIKTINPIYSFIKFRLPYGKGKTKYFNGKIYLQCYSGLTTETRLMTNKYDSFEEYDHTEFDEKLAYFNCFIRSKNDFDKWKQVFDKYKIKNNWDNNCAFYILHLYLDKVKNYKNIKDDDVAILFNNIIAFFNKKYGTKYNYVYVK</sequence>
<comment type="subunit">
    <text evidence="12">Interacts with poly(A) polymerase catalytic subunit OPG063. Interacts with OPG109 and OPG123; these interactions might help linking transcription to capping and polyadenylation.</text>
</comment>
<evidence type="ECO:0000313" key="14">
    <source>
        <dbReference type="EMBL" id="QKF93553.1"/>
    </source>
</evidence>
<keyword evidence="6" id="KW-0949">S-adenosyl-L-methionine</keyword>
<dbReference type="InterPro" id="IPR029063">
    <property type="entry name" value="SAM-dependent_MTases_sf"/>
</dbReference>
<evidence type="ECO:0000256" key="8">
    <source>
        <dbReference type="ARBA" id="ARBA00022844"/>
    </source>
</evidence>
<dbReference type="GO" id="GO:0044423">
    <property type="term" value="C:virion component"/>
    <property type="evidence" value="ECO:0007669"/>
    <property type="project" value="UniProtKB-KW"/>
</dbReference>
<evidence type="ECO:0000256" key="1">
    <source>
        <dbReference type="ARBA" id="ARBA00004328"/>
    </source>
</evidence>
<evidence type="ECO:0000313" key="15">
    <source>
        <dbReference type="Proteomes" id="UP001162001"/>
    </source>
</evidence>
<dbReference type="InterPro" id="IPR025804">
    <property type="entry name" value="Pox/kineto_cap_MeTfrase"/>
</dbReference>
<dbReference type="GO" id="GO:0006370">
    <property type="term" value="P:7-methylguanosine mRNA capping"/>
    <property type="evidence" value="ECO:0007669"/>
    <property type="project" value="UniProtKB-KW"/>
</dbReference>
<keyword evidence="15" id="KW-1185">Reference proteome</keyword>